<accession>A0A1X6YPD8</accession>
<dbReference type="Proteomes" id="UP000193570">
    <property type="component" value="Unassembled WGS sequence"/>
</dbReference>
<feature type="signal peptide" evidence="2">
    <location>
        <begin position="1"/>
        <end position="18"/>
    </location>
</feature>
<name>A0A1X6YPD8_9RHOB</name>
<keyword evidence="2" id="KW-0732">Signal</keyword>
<proteinExistence type="predicted"/>
<evidence type="ECO:0000256" key="2">
    <source>
        <dbReference type="SAM" id="SignalP"/>
    </source>
</evidence>
<reference evidence="3 4" key="1">
    <citation type="submission" date="2017-03" db="EMBL/GenBank/DDBJ databases">
        <authorList>
            <person name="Afonso C.L."/>
            <person name="Miller P.J."/>
            <person name="Scott M.A."/>
            <person name="Spackman E."/>
            <person name="Goraichik I."/>
            <person name="Dimitrov K.M."/>
            <person name="Suarez D.L."/>
            <person name="Swayne D.E."/>
        </authorList>
    </citation>
    <scope>NUCLEOTIDE SEQUENCE [LARGE SCALE GENOMIC DNA]</scope>
    <source>
        <strain evidence="3 4">CECT 8625</strain>
    </source>
</reference>
<evidence type="ECO:0008006" key="5">
    <source>
        <dbReference type="Google" id="ProtNLM"/>
    </source>
</evidence>
<evidence type="ECO:0000313" key="4">
    <source>
        <dbReference type="Proteomes" id="UP000193570"/>
    </source>
</evidence>
<organism evidence="3 4">
    <name type="scientific">Roseivivax jejudonensis</name>
    <dbReference type="NCBI Taxonomy" id="1529041"/>
    <lineage>
        <taxon>Bacteria</taxon>
        <taxon>Pseudomonadati</taxon>
        <taxon>Pseudomonadota</taxon>
        <taxon>Alphaproteobacteria</taxon>
        <taxon>Rhodobacterales</taxon>
        <taxon>Roseobacteraceae</taxon>
        <taxon>Roseivivax</taxon>
    </lineage>
</organism>
<dbReference type="EMBL" id="FWFK01000002">
    <property type="protein sequence ID" value="SLN26778.1"/>
    <property type="molecule type" value="Genomic_DNA"/>
</dbReference>
<dbReference type="PROSITE" id="PS51257">
    <property type="entry name" value="PROKAR_LIPOPROTEIN"/>
    <property type="match status" value="1"/>
</dbReference>
<evidence type="ECO:0000313" key="3">
    <source>
        <dbReference type="EMBL" id="SLN26778.1"/>
    </source>
</evidence>
<protein>
    <recommendedName>
        <fullName evidence="5">Lipoprotein</fullName>
    </recommendedName>
</protein>
<feature type="region of interest" description="Disordered" evidence="1">
    <location>
        <begin position="26"/>
        <end position="55"/>
    </location>
</feature>
<dbReference type="RefSeq" id="WP_159456728.1">
    <property type="nucleotide sequence ID" value="NZ_FWFK01000002.1"/>
</dbReference>
<keyword evidence="4" id="KW-1185">Reference proteome</keyword>
<evidence type="ECO:0000256" key="1">
    <source>
        <dbReference type="SAM" id="MobiDB-lite"/>
    </source>
</evidence>
<gene>
    <name evidence="3" type="ORF">ROJ8625_01088</name>
</gene>
<dbReference type="AlphaFoldDB" id="A0A1X6YPD8"/>
<feature type="chain" id="PRO_5012891637" description="Lipoprotein" evidence="2">
    <location>
        <begin position="19"/>
        <end position="55"/>
    </location>
</feature>
<sequence>MIRSLSLVAMLATLGACTAGGMATTSANAPVTPSGCDLDVPNRPPGVNCDDDDGI</sequence>